<sequence>MLEQETTKFINEVSQDLVGDWLFTKRITEKYISVSHLPKEETFWVKLTIEDDGSISYSAKIDGTDVFRPTERERCVRLLKRQVLLSETYQLMKVNSQLEEMNKNFSKLINLLSNGIEYSPNNEKKMEELEEHFVGLSNEQ</sequence>
<accession>A0AA96EL96</accession>
<protein>
    <recommendedName>
        <fullName evidence="1">DUF5858 domain-containing protein</fullName>
    </recommendedName>
</protein>
<reference evidence="2" key="1">
    <citation type="submission" date="2023-07" db="EMBL/GenBank/DDBJ databases">
        <authorList>
            <person name="Xia Y."/>
        </authorList>
    </citation>
    <scope>NUCLEOTIDE SEQUENCE</scope>
    <source>
        <strain evidence="2">F</strain>
    </source>
</reference>
<proteinExistence type="predicted"/>
<organism evidence="2">
    <name type="scientific">Marseillevirus sp</name>
    <dbReference type="NCBI Taxonomy" id="2809551"/>
    <lineage>
        <taxon>Viruses</taxon>
        <taxon>Varidnaviria</taxon>
        <taxon>Bamfordvirae</taxon>
        <taxon>Nucleocytoviricota</taxon>
        <taxon>Megaviricetes</taxon>
        <taxon>Pimascovirales</taxon>
        <taxon>Pimascovirales incertae sedis</taxon>
        <taxon>Marseilleviridae</taxon>
        <taxon>Marseillevirus</taxon>
    </lineage>
</organism>
<feature type="domain" description="DUF5858" evidence="1">
    <location>
        <begin position="72"/>
        <end position="133"/>
    </location>
</feature>
<dbReference type="Pfam" id="PF19176">
    <property type="entry name" value="DUF5858"/>
    <property type="match status" value="1"/>
</dbReference>
<dbReference type="InterPro" id="IPR043873">
    <property type="entry name" value="DUF5858"/>
</dbReference>
<evidence type="ECO:0000313" key="2">
    <source>
        <dbReference type="EMBL" id="WNL49702.1"/>
    </source>
</evidence>
<name>A0AA96EL96_9VIRU</name>
<dbReference type="EMBL" id="OR343188">
    <property type="protein sequence ID" value="WNL49702.1"/>
    <property type="molecule type" value="Genomic_DNA"/>
</dbReference>
<evidence type="ECO:0000259" key="1">
    <source>
        <dbReference type="Pfam" id="PF19176"/>
    </source>
</evidence>
<gene>
    <name evidence="2" type="ORF">MarFTMF_186</name>
</gene>